<proteinExistence type="predicted"/>
<comment type="caution">
    <text evidence="1">The sequence shown here is derived from an EMBL/GenBank/DDBJ whole genome shotgun (WGS) entry which is preliminary data.</text>
</comment>
<reference evidence="1 2" key="1">
    <citation type="submission" date="2019-05" db="EMBL/GenBank/DDBJ databases">
        <title>Emergence of the Ug99 lineage of the wheat stem rust pathogen through somatic hybridization.</title>
        <authorList>
            <person name="Li F."/>
            <person name="Upadhyaya N.M."/>
            <person name="Sperschneider J."/>
            <person name="Matny O."/>
            <person name="Nguyen-Phuc H."/>
            <person name="Mago R."/>
            <person name="Raley C."/>
            <person name="Miller M.E."/>
            <person name="Silverstein K.A.T."/>
            <person name="Henningsen E."/>
            <person name="Hirsch C.D."/>
            <person name="Visser B."/>
            <person name="Pretorius Z.A."/>
            <person name="Steffenson B.J."/>
            <person name="Schwessinger B."/>
            <person name="Dodds P.N."/>
            <person name="Figueroa M."/>
        </authorList>
    </citation>
    <scope>NUCLEOTIDE SEQUENCE [LARGE SCALE GENOMIC DNA]</scope>
    <source>
        <strain evidence="1 2">Ug99</strain>
    </source>
</reference>
<evidence type="ECO:0000313" key="2">
    <source>
        <dbReference type="Proteomes" id="UP000325313"/>
    </source>
</evidence>
<dbReference type="Proteomes" id="UP000325313">
    <property type="component" value="Unassembled WGS sequence"/>
</dbReference>
<protein>
    <submittedName>
        <fullName evidence="1">Uncharacterized protein</fullName>
    </submittedName>
</protein>
<dbReference type="AlphaFoldDB" id="A0A5B0RFR2"/>
<evidence type="ECO:0000313" key="1">
    <source>
        <dbReference type="EMBL" id="KAA1124547.1"/>
    </source>
</evidence>
<organism evidence="1 2">
    <name type="scientific">Puccinia graminis f. sp. tritici</name>
    <dbReference type="NCBI Taxonomy" id="56615"/>
    <lineage>
        <taxon>Eukaryota</taxon>
        <taxon>Fungi</taxon>
        <taxon>Dikarya</taxon>
        <taxon>Basidiomycota</taxon>
        <taxon>Pucciniomycotina</taxon>
        <taxon>Pucciniomycetes</taxon>
        <taxon>Pucciniales</taxon>
        <taxon>Pucciniaceae</taxon>
        <taxon>Puccinia</taxon>
    </lineage>
</organism>
<gene>
    <name evidence="1" type="ORF">PGTUg99_014027</name>
</gene>
<dbReference type="EMBL" id="VDEP01000203">
    <property type="protein sequence ID" value="KAA1124547.1"/>
    <property type="molecule type" value="Genomic_DNA"/>
</dbReference>
<accession>A0A5B0RFR2</accession>
<sequence length="272" mass="30763">MRNSLSFPEKFSAVKTKPMLVIASCLILCGALRALCAVVNSAELSHTTSPDRIPLLLSDSEEDIEPLEGAELRNAVGAAKVSPQSSLWQSASRKIRAYKIFPRMRKKTSTGNIYCGDLTMDELMEEFAKLPQLEGKIDGIPSRDKIAKLSRKKRRLALATIPQECKKEESYRIINNIVFPYHVVYIYLLTKHWKDTKDEDGLKEMVKLALVRLLNIYKSSYINDFDLSSAAEAAFSCIVKENPDILKDDLGDTDNALYELTISRYMQLLDYK</sequence>
<name>A0A5B0RFR2_PUCGR</name>